<evidence type="ECO:0000313" key="2">
    <source>
        <dbReference type="Proteomes" id="UP000276133"/>
    </source>
</evidence>
<reference evidence="1 2" key="1">
    <citation type="journal article" date="2018" name="Sci. Rep.">
        <title>Genomic signatures of local adaptation to the degree of environmental predictability in rotifers.</title>
        <authorList>
            <person name="Franch-Gras L."/>
            <person name="Hahn C."/>
            <person name="Garcia-Roger E.M."/>
            <person name="Carmona M.J."/>
            <person name="Serra M."/>
            <person name="Gomez A."/>
        </authorList>
    </citation>
    <scope>NUCLEOTIDE SEQUENCE [LARGE SCALE GENOMIC DNA]</scope>
    <source>
        <strain evidence="1">HYR1</strain>
    </source>
</reference>
<evidence type="ECO:0000313" key="1">
    <source>
        <dbReference type="EMBL" id="RNA01254.1"/>
    </source>
</evidence>
<dbReference type="Proteomes" id="UP000276133">
    <property type="component" value="Unassembled WGS sequence"/>
</dbReference>
<comment type="caution">
    <text evidence="1">The sequence shown here is derived from an EMBL/GenBank/DDBJ whole genome shotgun (WGS) entry which is preliminary data.</text>
</comment>
<dbReference type="AlphaFoldDB" id="A0A3M7PQG4"/>
<sequence length="60" mass="6936">MDIFQINQNLPPNYSNGYDFFSILYPIYENPEKNLKKLNINCNIRASSRITLVNPGSDLN</sequence>
<protein>
    <submittedName>
        <fullName evidence="1">Uncharacterized protein</fullName>
    </submittedName>
</protein>
<dbReference type="EMBL" id="REGN01009393">
    <property type="protein sequence ID" value="RNA01254.1"/>
    <property type="molecule type" value="Genomic_DNA"/>
</dbReference>
<organism evidence="1 2">
    <name type="scientific">Brachionus plicatilis</name>
    <name type="common">Marine rotifer</name>
    <name type="synonym">Brachionus muelleri</name>
    <dbReference type="NCBI Taxonomy" id="10195"/>
    <lineage>
        <taxon>Eukaryota</taxon>
        <taxon>Metazoa</taxon>
        <taxon>Spiralia</taxon>
        <taxon>Gnathifera</taxon>
        <taxon>Rotifera</taxon>
        <taxon>Eurotatoria</taxon>
        <taxon>Monogononta</taxon>
        <taxon>Pseudotrocha</taxon>
        <taxon>Ploima</taxon>
        <taxon>Brachionidae</taxon>
        <taxon>Brachionus</taxon>
    </lineage>
</organism>
<gene>
    <name evidence="1" type="ORF">BpHYR1_041229</name>
</gene>
<name>A0A3M7PQG4_BRAPC</name>
<accession>A0A3M7PQG4</accession>
<keyword evidence="2" id="KW-1185">Reference proteome</keyword>
<proteinExistence type="predicted"/>